<reference evidence="1" key="1">
    <citation type="submission" date="2019-11" db="EMBL/GenBank/DDBJ databases">
        <title>Nori genome reveals adaptations in red seaweeds to the harsh intertidal environment.</title>
        <authorList>
            <person name="Wang D."/>
            <person name="Mao Y."/>
        </authorList>
    </citation>
    <scope>NUCLEOTIDE SEQUENCE</scope>
    <source>
        <tissue evidence="1">Gametophyte</tissue>
    </source>
</reference>
<keyword evidence="2" id="KW-1185">Reference proteome</keyword>
<protein>
    <submittedName>
        <fullName evidence="1">Uncharacterized protein</fullName>
    </submittedName>
</protein>
<sequence length="197" mass="19681">MPPRSRAKRDTFYRQAKSDGYRARSAYKLLQLDDAYGLFGPSVCRVVDLCAAPGSWSQAALVTAALNVATRVLCPGGAFVAKVFASGGGGAGGGGGGAAAALCAQLRVFFRAVALAKPRSSRVTSAEAFVVCRGYAPPGGWVPRALASAPLAATAMSADAAASPTTPTTAEEGEGAVNAVVDPFVGWGDLDGGVGGG</sequence>
<comment type="caution">
    <text evidence="1">The sequence shown here is derived from an EMBL/GenBank/DDBJ whole genome shotgun (WGS) entry which is preliminary data.</text>
</comment>
<evidence type="ECO:0000313" key="1">
    <source>
        <dbReference type="EMBL" id="KAK1866056.1"/>
    </source>
</evidence>
<dbReference type="EMBL" id="CM020619">
    <property type="protein sequence ID" value="KAK1866056.1"/>
    <property type="molecule type" value="Genomic_DNA"/>
</dbReference>
<name>A0ACC3C6X2_PYRYE</name>
<gene>
    <name evidence="1" type="ORF">I4F81_008577</name>
</gene>
<organism evidence="1 2">
    <name type="scientific">Pyropia yezoensis</name>
    <name type="common">Susabi-nori</name>
    <name type="synonym">Porphyra yezoensis</name>
    <dbReference type="NCBI Taxonomy" id="2788"/>
    <lineage>
        <taxon>Eukaryota</taxon>
        <taxon>Rhodophyta</taxon>
        <taxon>Bangiophyceae</taxon>
        <taxon>Bangiales</taxon>
        <taxon>Bangiaceae</taxon>
        <taxon>Pyropia</taxon>
    </lineage>
</organism>
<accession>A0ACC3C6X2</accession>
<proteinExistence type="predicted"/>
<evidence type="ECO:0000313" key="2">
    <source>
        <dbReference type="Proteomes" id="UP000798662"/>
    </source>
</evidence>
<dbReference type="Proteomes" id="UP000798662">
    <property type="component" value="Chromosome 2"/>
</dbReference>